<dbReference type="OrthoDB" id="799682at2"/>
<sequence length="75" mass="8236">MQKTTSNFLSLNTQDFIKGLIVTVISAVFTLVAESVQQGRFSFDFTTIWHTAVAAGIAYLGKNLFTPAKNIIPIQ</sequence>
<dbReference type="STRING" id="354630.SAMN05421821_103214"/>
<feature type="transmembrane region" description="Helical" evidence="1">
    <location>
        <begin position="16"/>
        <end position="33"/>
    </location>
</feature>
<proteinExistence type="predicted"/>
<dbReference type="EMBL" id="JACHCA010000015">
    <property type="protein sequence ID" value="MBB6130573.1"/>
    <property type="molecule type" value="Genomic_DNA"/>
</dbReference>
<dbReference type="AlphaFoldDB" id="A0A1N6UXI5"/>
<comment type="caution">
    <text evidence="3">The sequence shown here is derived from an EMBL/GenBank/DDBJ whole genome shotgun (WGS) entry which is preliminary data.</text>
</comment>
<gene>
    <name evidence="3" type="ORF">HDF22_004713</name>
    <name evidence="2" type="ORF">HDF23_001723</name>
</gene>
<evidence type="ECO:0000313" key="2">
    <source>
        <dbReference type="EMBL" id="MBB6108980.1"/>
    </source>
</evidence>
<dbReference type="RefSeq" id="WP_076372290.1">
    <property type="nucleotide sequence ID" value="NZ_FTMG01000003.1"/>
</dbReference>
<organism evidence="3 5">
    <name type="scientific">Mucilaginibacter lappiensis</name>
    <dbReference type="NCBI Taxonomy" id="354630"/>
    <lineage>
        <taxon>Bacteria</taxon>
        <taxon>Pseudomonadati</taxon>
        <taxon>Bacteroidota</taxon>
        <taxon>Sphingobacteriia</taxon>
        <taxon>Sphingobacteriales</taxon>
        <taxon>Sphingobacteriaceae</taxon>
        <taxon>Mucilaginibacter</taxon>
    </lineage>
</organism>
<dbReference type="Proteomes" id="UP000548326">
    <property type="component" value="Unassembled WGS sequence"/>
</dbReference>
<evidence type="ECO:0000313" key="4">
    <source>
        <dbReference type="Proteomes" id="UP000541583"/>
    </source>
</evidence>
<evidence type="ECO:0000313" key="3">
    <source>
        <dbReference type="EMBL" id="MBB6130573.1"/>
    </source>
</evidence>
<evidence type="ECO:0000313" key="5">
    <source>
        <dbReference type="Proteomes" id="UP000548326"/>
    </source>
</evidence>
<dbReference type="Proteomes" id="UP000541583">
    <property type="component" value="Unassembled WGS sequence"/>
</dbReference>
<dbReference type="EMBL" id="JACHCB010000003">
    <property type="protein sequence ID" value="MBB6108980.1"/>
    <property type="molecule type" value="Genomic_DNA"/>
</dbReference>
<name>A0A1N6UXI5_9SPHI</name>
<reference evidence="4 5" key="1">
    <citation type="submission" date="2020-08" db="EMBL/GenBank/DDBJ databases">
        <title>Genomic Encyclopedia of Type Strains, Phase IV (KMG-V): Genome sequencing to study the core and pangenomes of soil and plant-associated prokaryotes.</title>
        <authorList>
            <person name="Whitman W."/>
        </authorList>
    </citation>
    <scope>NUCLEOTIDE SEQUENCE [LARGE SCALE GENOMIC DNA]</scope>
    <source>
        <strain evidence="2 4">ANJLi2</strain>
        <strain evidence="3 5">MP601</strain>
    </source>
</reference>
<keyword evidence="4" id="KW-1185">Reference proteome</keyword>
<evidence type="ECO:0000256" key="1">
    <source>
        <dbReference type="SAM" id="Phobius"/>
    </source>
</evidence>
<keyword evidence="1" id="KW-0472">Membrane</keyword>
<keyword evidence="1" id="KW-0812">Transmembrane</keyword>
<keyword evidence="1" id="KW-1133">Transmembrane helix</keyword>
<accession>A0A1N6UXI5</accession>
<protein>
    <submittedName>
        <fullName evidence="3">Uncharacterized protein</fullName>
    </submittedName>
</protein>